<evidence type="ECO:0000313" key="2">
    <source>
        <dbReference type="Proteomes" id="UP001139971"/>
    </source>
</evidence>
<accession>A0A9X3YIQ0</accession>
<dbReference type="EMBL" id="JAOVZO020000003">
    <property type="protein sequence ID" value="MDC8012244.1"/>
    <property type="molecule type" value="Genomic_DNA"/>
</dbReference>
<organism evidence="1 2">
    <name type="scientific">Tahibacter soli</name>
    <dbReference type="NCBI Taxonomy" id="2983605"/>
    <lineage>
        <taxon>Bacteria</taxon>
        <taxon>Pseudomonadati</taxon>
        <taxon>Pseudomonadota</taxon>
        <taxon>Gammaproteobacteria</taxon>
        <taxon>Lysobacterales</taxon>
        <taxon>Rhodanobacteraceae</taxon>
        <taxon>Tahibacter</taxon>
    </lineage>
</organism>
<dbReference type="RefSeq" id="WP_263543492.1">
    <property type="nucleotide sequence ID" value="NZ_JAOVZO020000003.1"/>
</dbReference>
<comment type="caution">
    <text evidence="1">The sequence shown here is derived from an EMBL/GenBank/DDBJ whole genome shotgun (WGS) entry which is preliminary data.</text>
</comment>
<dbReference type="AlphaFoldDB" id="A0A9X3YIQ0"/>
<gene>
    <name evidence="1" type="ORF">OD750_006750</name>
</gene>
<reference evidence="1" key="1">
    <citation type="submission" date="2023-02" db="EMBL/GenBank/DDBJ databases">
        <title>Tahibacter soli sp. nov. isolated from soil.</title>
        <authorList>
            <person name="Baek J.H."/>
            <person name="Lee J.K."/>
            <person name="Choi D.G."/>
            <person name="Jeon C.O."/>
        </authorList>
    </citation>
    <scope>NUCLEOTIDE SEQUENCE</scope>
    <source>
        <strain evidence="1">BL</strain>
    </source>
</reference>
<name>A0A9X3YIQ0_9GAMM</name>
<sequence length="82" mass="8851">MQRWIKLPDGRFIDANRIMYIGKVETYPRIDEDGNDLGQGYNVLIGTDVSRDAQTVVMGSKDEVLAVLKQLLGGGAAPASAA</sequence>
<protein>
    <submittedName>
        <fullName evidence="1">Uncharacterized protein</fullName>
    </submittedName>
</protein>
<dbReference type="Proteomes" id="UP001139971">
    <property type="component" value="Unassembled WGS sequence"/>
</dbReference>
<proteinExistence type="predicted"/>
<evidence type="ECO:0000313" key="1">
    <source>
        <dbReference type="EMBL" id="MDC8012244.1"/>
    </source>
</evidence>
<keyword evidence="2" id="KW-1185">Reference proteome</keyword>